<accession>A0A177DMH8</accession>
<evidence type="ECO:0000256" key="2">
    <source>
        <dbReference type="ARBA" id="ARBA00004685"/>
    </source>
</evidence>
<keyword evidence="5" id="KW-0276">Fatty acid metabolism</keyword>
<gene>
    <name evidence="11" type="ORF">CC77DRAFT_1020267</name>
</gene>
<dbReference type="VEuPathDB" id="FungiDB:CC77DRAFT_1020267"/>
<evidence type="ECO:0000256" key="8">
    <source>
        <dbReference type="ARBA" id="ARBA00023098"/>
    </source>
</evidence>
<dbReference type="Gene3D" id="1.10.12.10">
    <property type="entry name" value="Lyase 2-enoyl-coa Hydratase, Chain A, domain 2"/>
    <property type="match status" value="1"/>
</dbReference>
<comment type="pathway">
    <text evidence="2">Mycotoxin biosynthesis.</text>
</comment>
<dbReference type="UniPathway" id="UPA00659"/>
<evidence type="ECO:0000256" key="3">
    <source>
        <dbReference type="ARBA" id="ARBA00005005"/>
    </source>
</evidence>
<evidence type="ECO:0000313" key="11">
    <source>
        <dbReference type="EMBL" id="OAG20587.1"/>
    </source>
</evidence>
<evidence type="ECO:0000313" key="12">
    <source>
        <dbReference type="Proteomes" id="UP000077248"/>
    </source>
</evidence>
<evidence type="ECO:0000256" key="9">
    <source>
        <dbReference type="ARBA" id="ARBA00023140"/>
    </source>
</evidence>
<dbReference type="SUPFAM" id="SSF52096">
    <property type="entry name" value="ClpP/crotonase"/>
    <property type="match status" value="1"/>
</dbReference>
<organism evidence="11 12">
    <name type="scientific">Alternaria alternata</name>
    <name type="common">Alternaria rot fungus</name>
    <name type="synonym">Torula alternata</name>
    <dbReference type="NCBI Taxonomy" id="5599"/>
    <lineage>
        <taxon>Eukaryota</taxon>
        <taxon>Fungi</taxon>
        <taxon>Dikarya</taxon>
        <taxon>Ascomycota</taxon>
        <taxon>Pezizomycotina</taxon>
        <taxon>Dothideomycetes</taxon>
        <taxon>Pleosporomycetidae</taxon>
        <taxon>Pleosporales</taxon>
        <taxon>Pleosporineae</taxon>
        <taxon>Pleosporaceae</taxon>
        <taxon>Alternaria</taxon>
        <taxon>Alternaria sect. Alternaria</taxon>
        <taxon>Alternaria alternata complex</taxon>
    </lineage>
</organism>
<comment type="pathway">
    <text evidence="3">Lipid metabolism; fatty acid beta-oxidation.</text>
</comment>
<evidence type="ECO:0000256" key="6">
    <source>
        <dbReference type="ARBA" id="ARBA00022990"/>
    </source>
</evidence>
<evidence type="ECO:0000256" key="10">
    <source>
        <dbReference type="ARBA" id="ARBA00023235"/>
    </source>
</evidence>
<keyword evidence="6" id="KW-0007">Acetylation</keyword>
<comment type="similarity">
    <text evidence="4">Belongs to the enoyl-CoA hydratase/isomerase family.</text>
</comment>
<dbReference type="InterPro" id="IPR014748">
    <property type="entry name" value="Enoyl-CoA_hydra_C"/>
</dbReference>
<dbReference type="GO" id="GO:0005739">
    <property type="term" value="C:mitochondrion"/>
    <property type="evidence" value="ECO:0007669"/>
    <property type="project" value="TreeGrafter"/>
</dbReference>
<dbReference type="GeneID" id="29110609"/>
<evidence type="ECO:0000256" key="7">
    <source>
        <dbReference type="ARBA" id="ARBA00023026"/>
    </source>
</evidence>
<dbReference type="Proteomes" id="UP000077248">
    <property type="component" value="Unassembled WGS sequence"/>
</dbReference>
<dbReference type="InterPro" id="IPR045002">
    <property type="entry name" value="Ech1-like"/>
</dbReference>
<dbReference type="InterPro" id="IPR029045">
    <property type="entry name" value="ClpP/crotonase-like_dom_sf"/>
</dbReference>
<dbReference type="STRING" id="5599.A0A177DMH8"/>
<dbReference type="AlphaFoldDB" id="A0A177DMH8"/>
<keyword evidence="10" id="KW-0413">Isomerase</keyword>
<proteinExistence type="inferred from homology"/>
<dbReference type="PANTHER" id="PTHR43149:SF1">
    <property type="entry name" value="DELTA(3,5)-DELTA(2,4)-DIENOYL-COA ISOMERASE, MITOCHONDRIAL"/>
    <property type="match status" value="1"/>
</dbReference>
<protein>
    <submittedName>
        <fullName evidence="11">Delta-delta-dienoyl-CoA isomeras-like protein</fullName>
    </submittedName>
</protein>
<evidence type="ECO:0000256" key="1">
    <source>
        <dbReference type="ARBA" id="ARBA00004275"/>
    </source>
</evidence>
<dbReference type="GO" id="GO:0005777">
    <property type="term" value="C:peroxisome"/>
    <property type="evidence" value="ECO:0007669"/>
    <property type="project" value="UniProtKB-SubCell"/>
</dbReference>
<keyword evidence="7" id="KW-0843">Virulence</keyword>
<dbReference type="FunFam" id="1.10.12.10:FF:000004">
    <property type="entry name" value="Delta3,5-delta2,4-dienoyl-CoA isomerase"/>
    <property type="match status" value="1"/>
</dbReference>
<dbReference type="KEGG" id="aalt:CC77DRAFT_1020267"/>
<reference evidence="11 12" key="1">
    <citation type="submission" date="2016-05" db="EMBL/GenBank/DDBJ databases">
        <title>Comparative analysis of secretome profiles of manganese(II)-oxidizing ascomycete fungi.</title>
        <authorList>
            <consortium name="DOE Joint Genome Institute"/>
            <person name="Zeiner C.A."/>
            <person name="Purvine S.O."/>
            <person name="Zink E.M."/>
            <person name="Wu S."/>
            <person name="Pasa-Tolic L."/>
            <person name="Chaput D.L."/>
            <person name="Haridas S."/>
            <person name="Grigoriev I.V."/>
            <person name="Santelli C.M."/>
            <person name="Hansel C.M."/>
        </authorList>
    </citation>
    <scope>NUCLEOTIDE SEQUENCE [LARGE SCALE GENOMIC DNA]</scope>
    <source>
        <strain evidence="11 12">SRC1lrK2f</strain>
    </source>
</reference>
<evidence type="ECO:0000256" key="4">
    <source>
        <dbReference type="ARBA" id="ARBA00005254"/>
    </source>
</evidence>
<dbReference type="EMBL" id="KV441478">
    <property type="protein sequence ID" value="OAG20587.1"/>
    <property type="molecule type" value="Genomic_DNA"/>
</dbReference>
<dbReference type="PANTHER" id="PTHR43149">
    <property type="entry name" value="ENOYL-COA HYDRATASE"/>
    <property type="match status" value="1"/>
</dbReference>
<dbReference type="CDD" id="cd06558">
    <property type="entry name" value="crotonase-like"/>
    <property type="match status" value="1"/>
</dbReference>
<dbReference type="InterPro" id="IPR001753">
    <property type="entry name" value="Enoyl-CoA_hydra/iso"/>
</dbReference>
<keyword evidence="12" id="KW-1185">Reference proteome</keyword>
<dbReference type="Pfam" id="PF00378">
    <property type="entry name" value="ECH_1"/>
    <property type="match status" value="1"/>
</dbReference>
<dbReference type="Gene3D" id="3.90.226.10">
    <property type="entry name" value="2-enoyl-CoA Hydratase, Chain A, domain 1"/>
    <property type="match status" value="1"/>
</dbReference>
<dbReference type="OMA" id="QYVAHVE"/>
<keyword evidence="9" id="KW-0576">Peroxisome</keyword>
<dbReference type="FunFam" id="3.90.226.10:FF:000024">
    <property type="entry name" value="Delta3,5-delta2,4-dienoyl-CoA isomerase"/>
    <property type="match status" value="1"/>
</dbReference>
<dbReference type="GO" id="GO:0006635">
    <property type="term" value="P:fatty acid beta-oxidation"/>
    <property type="evidence" value="ECO:0007669"/>
    <property type="project" value="UniProtKB-UniPathway"/>
</dbReference>
<evidence type="ECO:0000256" key="5">
    <source>
        <dbReference type="ARBA" id="ARBA00022832"/>
    </source>
</evidence>
<dbReference type="RefSeq" id="XP_018386008.1">
    <property type="nucleotide sequence ID" value="XM_018525015.1"/>
</dbReference>
<keyword evidence="8" id="KW-0443">Lipid metabolism</keyword>
<sequence length="282" mass="30649">MAEAYQKEFFNVSFPAEYVAHVEINRPEKMNAFKEVMWLNLSAIFRQLSHDPSVRAVILTGAGDRAFTAGLDVTAASESGPLSSSDVAHQDTARKANAVRRHILEFQSCITDIEKCEKPVIAVLHGISFGLALDMCLACDIRISTTTTKFSVKEVDIGIAADIGTLSRLPHSVGNLSWVKDIAYSARIFGSDEALQHGLVSSVYQDKKEAVGKALELASLIASKSPVAVLGTKEIINYSRDRPISEGLNYTAVWNAAMLQTEDVKGAMLSGLKKTTPKFSKL</sequence>
<name>A0A177DMH8_ALTAL</name>
<comment type="subcellular location">
    <subcellularLocation>
        <location evidence="1">Peroxisome</location>
    </subcellularLocation>
</comment>
<dbReference type="GO" id="GO:0051750">
    <property type="term" value="F:delta(3,5)-delta(2,4)-dienoyl-CoA isomerase activity"/>
    <property type="evidence" value="ECO:0007669"/>
    <property type="project" value="TreeGrafter"/>
</dbReference>